<dbReference type="InterPro" id="IPR029016">
    <property type="entry name" value="GAF-like_dom_sf"/>
</dbReference>
<reference evidence="2 3" key="1">
    <citation type="submission" date="2018-05" db="EMBL/GenBank/DDBJ databases">
        <title>The draft genome of strain NS-104.</title>
        <authorList>
            <person name="Hang P."/>
            <person name="Jiang J."/>
        </authorList>
    </citation>
    <scope>NUCLEOTIDE SEQUENCE [LARGE SCALE GENOMIC DNA]</scope>
    <source>
        <strain evidence="2 3">NS-104</strain>
    </source>
</reference>
<evidence type="ECO:0000259" key="1">
    <source>
        <dbReference type="PROSITE" id="PS50887"/>
    </source>
</evidence>
<gene>
    <name evidence="2" type="ORF">DEM27_19330</name>
</gene>
<accession>A0A2U2DN19</accession>
<name>A0A2U2DN19_9HYPH</name>
<dbReference type="SMART" id="SM00065">
    <property type="entry name" value="GAF"/>
    <property type="match status" value="1"/>
</dbReference>
<dbReference type="OrthoDB" id="315417at2"/>
<dbReference type="SMART" id="SM00267">
    <property type="entry name" value="GGDEF"/>
    <property type="match status" value="1"/>
</dbReference>
<dbReference type="EMBL" id="QFBC01000009">
    <property type="protein sequence ID" value="PWE54670.1"/>
    <property type="molecule type" value="Genomic_DNA"/>
</dbReference>
<dbReference type="Proteomes" id="UP000245252">
    <property type="component" value="Unassembled WGS sequence"/>
</dbReference>
<dbReference type="NCBIfam" id="TIGR00254">
    <property type="entry name" value="GGDEF"/>
    <property type="match status" value="1"/>
</dbReference>
<protein>
    <submittedName>
        <fullName evidence="2">Sensor domain-containing diguanylate cyclase</fullName>
    </submittedName>
</protein>
<dbReference type="SUPFAM" id="SSF55781">
    <property type="entry name" value="GAF domain-like"/>
    <property type="match status" value="1"/>
</dbReference>
<dbReference type="PROSITE" id="PS50887">
    <property type="entry name" value="GGDEF"/>
    <property type="match status" value="1"/>
</dbReference>
<dbReference type="InterPro" id="IPR043128">
    <property type="entry name" value="Rev_trsase/Diguanyl_cyclase"/>
</dbReference>
<organism evidence="2 3">
    <name type="scientific">Metarhizobium album</name>
    <dbReference type="NCBI Taxonomy" id="2182425"/>
    <lineage>
        <taxon>Bacteria</taxon>
        <taxon>Pseudomonadati</taxon>
        <taxon>Pseudomonadota</taxon>
        <taxon>Alphaproteobacteria</taxon>
        <taxon>Hyphomicrobiales</taxon>
        <taxon>Rhizobiaceae</taxon>
        <taxon>Metarhizobium</taxon>
    </lineage>
</organism>
<dbReference type="SUPFAM" id="SSF55073">
    <property type="entry name" value="Nucleotide cyclase"/>
    <property type="match status" value="1"/>
</dbReference>
<evidence type="ECO:0000313" key="2">
    <source>
        <dbReference type="EMBL" id="PWE54670.1"/>
    </source>
</evidence>
<sequence length="343" mass="37092">MSQMQIEETSRADVLRRYAIINTPPEPNFDRITRMAAGIFGFPFCALAFVDGDRFWFKSTQGLQATEMWRDRAFCQETIRRQTVFVVPDALADPQFSNAPVVSAAPHVRFYAGAPLITPSGTCIGSLCVLDTQRQDGLSADRQFILTDLAATVVELLEARARQIALVATTQEIAYLATHDPLTGLPNRRHLTDLVGTMKAGEAIAALYLDLDGFKSVNDRFGHAIGDALLQQVAARLRQVLPPDATAARLGGDEFAVILGGPDLMKKAAIVAQGVIAMLGQTYHVEGCEADIGVSIGIALADDPDRLNTSLRLSDIALYSAKSQGRGCYRFAHDAAAAIRKTA</sequence>
<dbReference type="Gene3D" id="3.30.70.270">
    <property type="match status" value="1"/>
</dbReference>
<dbReference type="Gene3D" id="3.30.450.40">
    <property type="match status" value="1"/>
</dbReference>
<dbReference type="PANTHER" id="PTHR43102:SF2">
    <property type="entry name" value="GAF DOMAIN-CONTAINING PROTEIN"/>
    <property type="match status" value="1"/>
</dbReference>
<evidence type="ECO:0000313" key="3">
    <source>
        <dbReference type="Proteomes" id="UP000245252"/>
    </source>
</evidence>
<dbReference type="AlphaFoldDB" id="A0A2U2DN19"/>
<feature type="domain" description="GGDEF" evidence="1">
    <location>
        <begin position="202"/>
        <end position="334"/>
    </location>
</feature>
<dbReference type="PANTHER" id="PTHR43102">
    <property type="entry name" value="SLR1143 PROTEIN"/>
    <property type="match status" value="1"/>
</dbReference>
<dbReference type="Pfam" id="PF00990">
    <property type="entry name" value="GGDEF"/>
    <property type="match status" value="1"/>
</dbReference>
<proteinExistence type="predicted"/>
<keyword evidence="3" id="KW-1185">Reference proteome</keyword>
<dbReference type="CDD" id="cd01949">
    <property type="entry name" value="GGDEF"/>
    <property type="match status" value="1"/>
</dbReference>
<dbReference type="InterPro" id="IPR000160">
    <property type="entry name" value="GGDEF_dom"/>
</dbReference>
<comment type="caution">
    <text evidence="2">The sequence shown here is derived from an EMBL/GenBank/DDBJ whole genome shotgun (WGS) entry which is preliminary data.</text>
</comment>
<dbReference type="InterPro" id="IPR029787">
    <property type="entry name" value="Nucleotide_cyclase"/>
</dbReference>
<dbReference type="InterPro" id="IPR003018">
    <property type="entry name" value="GAF"/>
</dbReference>